<dbReference type="RefSeq" id="WP_179664741.1">
    <property type="nucleotide sequence ID" value="NZ_JACCBG010000001.1"/>
</dbReference>
<evidence type="ECO:0000256" key="1">
    <source>
        <dbReference type="SAM" id="MobiDB-lite"/>
    </source>
</evidence>
<name>A0A7Y9JBV0_9ACTN</name>
<protein>
    <recommendedName>
        <fullName evidence="3">DUF4234 domain-containing protein</fullName>
    </recommendedName>
</protein>
<sequence length="183" mass="19545">MSEVDEPQPDKPTETGSGSPPAGEEPPSPAAPAYGSPTPAYGSPTPAYGAPTPAYGGVPPTAAGPGGQVRETGTCILLTVVTLGFYSLYWYYKTHDEMKQHTGTGLGGPVALLLAIFVGFVMPFFNSHEVGRLYERRGEEPPVTAMTGLWALLLGWFFFVGSIVWFVKTNRALNDYWLSLGAE</sequence>
<keyword evidence="2" id="KW-1133">Transmembrane helix</keyword>
<organism evidence="4 5">
    <name type="scientific">Nocardioides panaciterrulae</name>
    <dbReference type="NCBI Taxonomy" id="661492"/>
    <lineage>
        <taxon>Bacteria</taxon>
        <taxon>Bacillati</taxon>
        <taxon>Actinomycetota</taxon>
        <taxon>Actinomycetes</taxon>
        <taxon>Propionibacteriales</taxon>
        <taxon>Nocardioidaceae</taxon>
        <taxon>Nocardioides</taxon>
    </lineage>
</organism>
<dbReference type="Proteomes" id="UP000535511">
    <property type="component" value="Unassembled WGS sequence"/>
</dbReference>
<feature type="transmembrane region" description="Helical" evidence="2">
    <location>
        <begin position="76"/>
        <end position="92"/>
    </location>
</feature>
<keyword evidence="2" id="KW-0472">Membrane</keyword>
<proteinExistence type="predicted"/>
<accession>A0A7Y9JBV0</accession>
<dbReference type="AlphaFoldDB" id="A0A7Y9JBV0"/>
<gene>
    <name evidence="4" type="ORF">BJZ21_003275</name>
</gene>
<dbReference type="InterPro" id="IPR025328">
    <property type="entry name" value="DUF4234"/>
</dbReference>
<keyword evidence="2" id="KW-0812">Transmembrane</keyword>
<feature type="compositionally biased region" description="Low complexity" evidence="1">
    <location>
        <begin position="31"/>
        <end position="47"/>
    </location>
</feature>
<keyword evidence="5" id="KW-1185">Reference proteome</keyword>
<evidence type="ECO:0000313" key="4">
    <source>
        <dbReference type="EMBL" id="NYD43192.1"/>
    </source>
</evidence>
<feature type="transmembrane region" description="Helical" evidence="2">
    <location>
        <begin position="145"/>
        <end position="167"/>
    </location>
</feature>
<evidence type="ECO:0000256" key="2">
    <source>
        <dbReference type="SAM" id="Phobius"/>
    </source>
</evidence>
<reference evidence="4 5" key="1">
    <citation type="submission" date="2020-07" db="EMBL/GenBank/DDBJ databases">
        <title>Sequencing the genomes of 1000 actinobacteria strains.</title>
        <authorList>
            <person name="Klenk H.-P."/>
        </authorList>
    </citation>
    <scope>NUCLEOTIDE SEQUENCE [LARGE SCALE GENOMIC DNA]</scope>
    <source>
        <strain evidence="4 5">DSM 21350</strain>
    </source>
</reference>
<evidence type="ECO:0000313" key="5">
    <source>
        <dbReference type="Proteomes" id="UP000535511"/>
    </source>
</evidence>
<feature type="domain" description="DUF4234" evidence="3">
    <location>
        <begin position="70"/>
        <end position="174"/>
    </location>
</feature>
<dbReference type="EMBL" id="JACCBG010000001">
    <property type="protein sequence ID" value="NYD43192.1"/>
    <property type="molecule type" value="Genomic_DNA"/>
</dbReference>
<feature type="transmembrane region" description="Helical" evidence="2">
    <location>
        <begin position="104"/>
        <end position="125"/>
    </location>
</feature>
<evidence type="ECO:0000259" key="3">
    <source>
        <dbReference type="Pfam" id="PF14018"/>
    </source>
</evidence>
<dbReference type="Pfam" id="PF14018">
    <property type="entry name" value="DUF4234"/>
    <property type="match status" value="1"/>
</dbReference>
<comment type="caution">
    <text evidence="4">The sequence shown here is derived from an EMBL/GenBank/DDBJ whole genome shotgun (WGS) entry which is preliminary data.</text>
</comment>
<feature type="region of interest" description="Disordered" evidence="1">
    <location>
        <begin position="1"/>
        <end position="47"/>
    </location>
</feature>